<dbReference type="AlphaFoldDB" id="M2XJB9"/>
<reference evidence="2" key="1">
    <citation type="journal article" date="2012" name="PLoS Genet.">
        <title>The genomes of the fungal plant pathogens Cladosporium fulvum and Dothistroma septosporum reveal adaptation to different hosts and lifestyles but also signatures of common ancestry.</title>
        <authorList>
            <person name="de Wit P.J.G.M."/>
            <person name="van der Burgt A."/>
            <person name="Oekmen B."/>
            <person name="Stergiopoulos I."/>
            <person name="Abd-Elsalam K.A."/>
            <person name="Aerts A.L."/>
            <person name="Bahkali A.H."/>
            <person name="Beenen H.G."/>
            <person name="Chettri P."/>
            <person name="Cox M.P."/>
            <person name="Datema E."/>
            <person name="de Vries R.P."/>
            <person name="Dhillon B."/>
            <person name="Ganley A.R."/>
            <person name="Griffiths S.A."/>
            <person name="Guo Y."/>
            <person name="Hamelin R.C."/>
            <person name="Henrissat B."/>
            <person name="Kabir M.S."/>
            <person name="Jashni M.K."/>
            <person name="Kema G."/>
            <person name="Klaubauf S."/>
            <person name="Lapidus A."/>
            <person name="Levasseur A."/>
            <person name="Lindquist E."/>
            <person name="Mehrabi R."/>
            <person name="Ohm R.A."/>
            <person name="Owen T.J."/>
            <person name="Salamov A."/>
            <person name="Schwelm A."/>
            <person name="Schijlen E."/>
            <person name="Sun H."/>
            <person name="van den Burg H.A."/>
            <person name="van Ham R.C.H.J."/>
            <person name="Zhang S."/>
            <person name="Goodwin S.B."/>
            <person name="Grigoriev I.V."/>
            <person name="Collemare J."/>
            <person name="Bradshaw R.E."/>
        </authorList>
    </citation>
    <scope>NUCLEOTIDE SEQUENCE [LARGE SCALE GENOMIC DNA]</scope>
    <source>
        <strain evidence="2">NZE10 / CBS 128990</strain>
    </source>
</reference>
<reference evidence="1 2" key="2">
    <citation type="journal article" date="2012" name="PLoS Pathog.">
        <title>Diverse lifestyles and strategies of plant pathogenesis encoded in the genomes of eighteen Dothideomycetes fungi.</title>
        <authorList>
            <person name="Ohm R.A."/>
            <person name="Feau N."/>
            <person name="Henrissat B."/>
            <person name="Schoch C.L."/>
            <person name="Horwitz B.A."/>
            <person name="Barry K.W."/>
            <person name="Condon B.J."/>
            <person name="Copeland A.C."/>
            <person name="Dhillon B."/>
            <person name="Glaser F."/>
            <person name="Hesse C.N."/>
            <person name="Kosti I."/>
            <person name="LaButti K."/>
            <person name="Lindquist E.A."/>
            <person name="Lucas S."/>
            <person name="Salamov A.A."/>
            <person name="Bradshaw R.E."/>
            <person name="Ciuffetti L."/>
            <person name="Hamelin R.C."/>
            <person name="Kema G.H.J."/>
            <person name="Lawrence C."/>
            <person name="Scott J.A."/>
            <person name="Spatafora J.W."/>
            <person name="Turgeon B.G."/>
            <person name="de Wit P.J.G.M."/>
            <person name="Zhong S."/>
            <person name="Goodwin S.B."/>
            <person name="Grigoriev I.V."/>
        </authorList>
    </citation>
    <scope>NUCLEOTIDE SEQUENCE [LARGE SCALE GENOMIC DNA]</scope>
    <source>
        <strain evidence="2">NZE10 / CBS 128990</strain>
    </source>
</reference>
<keyword evidence="2" id="KW-1185">Reference proteome</keyword>
<dbReference type="OrthoDB" id="10647296at2759"/>
<dbReference type="Proteomes" id="UP000016933">
    <property type="component" value="Unassembled WGS sequence"/>
</dbReference>
<accession>M2XJB9</accession>
<protein>
    <submittedName>
        <fullName evidence="1">Uncharacterized protein</fullName>
    </submittedName>
</protein>
<dbReference type="EMBL" id="KB446545">
    <property type="protein sequence ID" value="EME39557.1"/>
    <property type="molecule type" value="Genomic_DNA"/>
</dbReference>
<evidence type="ECO:0000313" key="2">
    <source>
        <dbReference type="Proteomes" id="UP000016933"/>
    </source>
</evidence>
<dbReference type="HOGENOM" id="CLU_536382_0_0_1"/>
<organism evidence="1 2">
    <name type="scientific">Dothistroma septosporum (strain NZE10 / CBS 128990)</name>
    <name type="common">Red band needle blight fungus</name>
    <name type="synonym">Mycosphaerella pini</name>
    <dbReference type="NCBI Taxonomy" id="675120"/>
    <lineage>
        <taxon>Eukaryota</taxon>
        <taxon>Fungi</taxon>
        <taxon>Dikarya</taxon>
        <taxon>Ascomycota</taxon>
        <taxon>Pezizomycotina</taxon>
        <taxon>Dothideomycetes</taxon>
        <taxon>Dothideomycetidae</taxon>
        <taxon>Mycosphaerellales</taxon>
        <taxon>Mycosphaerellaceae</taxon>
        <taxon>Dothistroma</taxon>
    </lineage>
</organism>
<dbReference type="OMA" id="RECITCE"/>
<name>M2XJB9_DOTSN</name>
<proteinExistence type="predicted"/>
<sequence>MPKRKRNSVGDAEEPIVKREVRLLKYLKSAGLLRSNAGLPDLLQWGYTRGITDRIALRKLSKGAINGTIDVQHEAGRSCISESDTPCAPQTTEYRKHHQVKQCPPASIERECITCEPESITCEPKSIMPEKHKERVVAELEMAPSELAALTHLQLVGELPFDAGHTSLLEWCRKSEVSHDQLRETGNKIRLSESASQRAYQERLDRCTREWKEFATVNENISPSKSTPLDIGKANHDQRKFLAHDRADSNVHYRKRPFRPRRCKPDLADFKYPSIFTRSRLADSPEEQIKYIDMSLVASERALLAHLHGTGQLPRDAQLPELGKWGYANGLCHREALRVAGNRILRGKPIWQKAEYEARQEDLDALRRQEIQSLQEVRAVKEDDITRYAVEDIIDRDLLQGKRLAAMHAQESTQYHVQTATPPTDALRDAQPAEYNCPSIFALAIERCGHSRRTDADGITSFNHSHAPEPGYFEGDVVLAQYENELDIVARLHVTNGKLLDEMDIDGV</sequence>
<gene>
    <name evidence="1" type="ORF">DOTSEDRAFT_38726</name>
</gene>
<evidence type="ECO:0000313" key="1">
    <source>
        <dbReference type="EMBL" id="EME39557.1"/>
    </source>
</evidence>